<organism evidence="3">
    <name type="scientific">Cryptococcus bacillisporus CA1280</name>
    <dbReference type="NCBI Taxonomy" id="1296109"/>
    <lineage>
        <taxon>Eukaryota</taxon>
        <taxon>Fungi</taxon>
        <taxon>Dikarya</taxon>
        <taxon>Basidiomycota</taxon>
        <taxon>Agaricomycotina</taxon>
        <taxon>Tremellomycetes</taxon>
        <taxon>Tremellales</taxon>
        <taxon>Cryptococcaceae</taxon>
        <taxon>Cryptococcus</taxon>
        <taxon>Cryptococcus gattii species complex</taxon>
    </lineage>
</organism>
<dbReference type="OrthoDB" id="10260614at2759"/>
<dbReference type="InterPro" id="IPR045121">
    <property type="entry name" value="CoAse"/>
</dbReference>
<dbReference type="PANTHER" id="PTHR12992:SF45">
    <property type="entry name" value="NUDIX HYDROLASE DOMAIN-CONTAINING PROTEIN"/>
    <property type="match status" value="1"/>
</dbReference>
<proteinExistence type="predicted"/>
<dbReference type="InterPro" id="IPR015797">
    <property type="entry name" value="NUDIX_hydrolase-like_dom_sf"/>
</dbReference>
<dbReference type="SUPFAM" id="SSF55811">
    <property type="entry name" value="Nudix"/>
    <property type="match status" value="1"/>
</dbReference>
<dbReference type="PROSITE" id="PS51462">
    <property type="entry name" value="NUDIX"/>
    <property type="match status" value="1"/>
</dbReference>
<dbReference type="AlphaFoldDB" id="A0A0D0UG46"/>
<dbReference type="EMBL" id="KN847981">
    <property type="protein sequence ID" value="KIR47208.1"/>
    <property type="molecule type" value="Genomic_DNA"/>
</dbReference>
<name>A0A0D0UG46_CRYGA</name>
<dbReference type="InterPro" id="IPR000086">
    <property type="entry name" value="NUDIX_hydrolase_dom"/>
</dbReference>
<dbReference type="FunFam" id="3.90.79.10:FF:000099">
    <property type="entry name" value="Unplaced genomic scaffold supercont1.9, whole genome shotgun sequence"/>
    <property type="match status" value="1"/>
</dbReference>
<feature type="region of interest" description="Disordered" evidence="1">
    <location>
        <begin position="86"/>
        <end position="105"/>
    </location>
</feature>
<dbReference type="CDD" id="cd03426">
    <property type="entry name" value="NUDIX_CoAse_Nudt7"/>
    <property type="match status" value="1"/>
</dbReference>
<dbReference type="PANTHER" id="PTHR12992">
    <property type="entry name" value="NUDIX HYDROLASE"/>
    <property type="match status" value="1"/>
</dbReference>
<sequence>MSLGSESEGTRRWKSLEERGISSEALEGLTIESRECLERLANYDSHSVHDFGIVKRAAVLVVLFQREADDKLHVLLTTRAKTLRRHPSQTALPGGKVDPDDRDATHTARREAFEEVNLPLEHPSIHNLTVLEPVMTILPLNAHMKNHIIVIPVVCFLSDVSLLEHLQPSPDEVDAIFTHPLKGCLTGTVEGKDLEGLAEKGREWWPYEEEFHSIEDRIGTTGGYRMHRFRTKRTPIKGLTSDVLVHAASVAYGSPPAFGRFAPNQPPFSSVISNVVLELPGVIDQSITASIPGEPPRVLEWGGTEKDTRIISRGQYELV</sequence>
<dbReference type="GO" id="GO:0010945">
    <property type="term" value="F:coenzyme A diphosphatase activity"/>
    <property type="evidence" value="ECO:0007669"/>
    <property type="project" value="InterPro"/>
</dbReference>
<feature type="domain" description="Nudix hydrolase" evidence="2">
    <location>
        <begin position="54"/>
        <end position="201"/>
    </location>
</feature>
<dbReference type="HOGENOM" id="CLU_040940_2_3_1"/>
<dbReference type="Gene3D" id="3.90.79.10">
    <property type="entry name" value="Nucleoside Triphosphate Pyrophosphohydrolase"/>
    <property type="match status" value="1"/>
</dbReference>
<protein>
    <recommendedName>
        <fullName evidence="2">Nudix hydrolase domain-containing protein</fullName>
    </recommendedName>
</protein>
<gene>
    <name evidence="3" type="ORF">I312_03534</name>
</gene>
<evidence type="ECO:0000313" key="3">
    <source>
        <dbReference type="EMBL" id="KIR47208.1"/>
    </source>
</evidence>
<evidence type="ECO:0000256" key="1">
    <source>
        <dbReference type="SAM" id="MobiDB-lite"/>
    </source>
</evidence>
<dbReference type="GO" id="GO:0015938">
    <property type="term" value="P:coenzyme A catabolic process"/>
    <property type="evidence" value="ECO:0007669"/>
    <property type="project" value="TreeGrafter"/>
</dbReference>
<accession>A0A0D0UG46</accession>
<evidence type="ECO:0000259" key="2">
    <source>
        <dbReference type="PROSITE" id="PS51462"/>
    </source>
</evidence>
<dbReference type="Pfam" id="PF00293">
    <property type="entry name" value="NUDIX"/>
    <property type="match status" value="1"/>
</dbReference>
<reference evidence="3" key="1">
    <citation type="submission" date="2015-01" db="EMBL/GenBank/DDBJ databases">
        <title>The Genome Sequence of Cryptococcus gattii CA1280.</title>
        <authorList>
            <consortium name="The Broad Institute Genomics Platform"/>
            <person name="Cuomo C."/>
            <person name="Litvintseva A."/>
            <person name="Chen Y."/>
            <person name="Heitman J."/>
            <person name="Sun S."/>
            <person name="Springer D."/>
            <person name="Dromer F."/>
            <person name="Young S."/>
            <person name="Zeng Q."/>
            <person name="Gargeya S."/>
            <person name="Abouelleil A."/>
            <person name="Alvarado L."/>
            <person name="Chapman S.B."/>
            <person name="Gainer-Dewar J."/>
            <person name="Goldberg J."/>
            <person name="Griggs A."/>
            <person name="Gujja S."/>
            <person name="Hansen M."/>
            <person name="Howarth C."/>
            <person name="Imamovic A."/>
            <person name="Larimer J."/>
            <person name="Murphy C."/>
            <person name="Naylor J."/>
            <person name="Pearson M."/>
            <person name="Priest M."/>
            <person name="Roberts A."/>
            <person name="Saif S."/>
            <person name="Shea T."/>
            <person name="Sykes S."/>
            <person name="Wortman J."/>
            <person name="Nusbaum C."/>
            <person name="Birren B."/>
        </authorList>
    </citation>
    <scope>NUCLEOTIDE SEQUENCE [LARGE SCALE GENOMIC DNA]</scope>
    <source>
        <strain evidence="3">CA1280</strain>
    </source>
</reference>